<keyword evidence="3 7" id="KW-0288">FMN</keyword>
<evidence type="ECO:0000313" key="9">
    <source>
        <dbReference type="EMBL" id="VEU43925.1"/>
    </source>
</evidence>
<keyword evidence="10" id="KW-1185">Reference proteome</keyword>
<evidence type="ECO:0000256" key="5">
    <source>
        <dbReference type="ARBA" id="ARBA00024042"/>
    </source>
</evidence>
<dbReference type="PROSITE" id="PS51349">
    <property type="entry name" value="FMN_HYDROXY_ACID_DH_2"/>
    <property type="match status" value="1"/>
</dbReference>
<feature type="active site" description="Proton acceptor" evidence="6">
    <location>
        <position position="349"/>
    </location>
</feature>
<dbReference type="AlphaFoldDB" id="A0A448ZPF9"/>
<feature type="binding site" evidence="7">
    <location>
        <position position="64"/>
    </location>
    <ligand>
        <name>glyoxylate</name>
        <dbReference type="ChEBI" id="CHEBI:36655"/>
    </ligand>
</feature>
<keyword evidence="4" id="KW-0560">Oxidoreductase</keyword>
<dbReference type="EMBL" id="CAACVS010000602">
    <property type="protein sequence ID" value="VEU43925.1"/>
    <property type="molecule type" value="Genomic_DNA"/>
</dbReference>
<protein>
    <recommendedName>
        <fullName evidence="8">FMN hydroxy acid dehydrogenase domain-containing protein</fullName>
    </recommendedName>
</protein>
<dbReference type="InterPro" id="IPR012133">
    <property type="entry name" value="Alpha-hydoxy_acid_DH_FMN"/>
</dbReference>
<dbReference type="SUPFAM" id="SSF51395">
    <property type="entry name" value="FMN-linked oxidoreductases"/>
    <property type="match status" value="1"/>
</dbReference>
<comment type="cofactor">
    <cofactor evidence="1">
        <name>FMN</name>
        <dbReference type="ChEBI" id="CHEBI:58210"/>
    </cofactor>
</comment>
<dbReference type="PANTHER" id="PTHR10578:SF107">
    <property type="entry name" value="2-HYDROXYACID OXIDASE 1"/>
    <property type="match status" value="1"/>
</dbReference>
<dbReference type="Pfam" id="PF01070">
    <property type="entry name" value="FMN_dh"/>
    <property type="match status" value="1"/>
</dbReference>
<evidence type="ECO:0000256" key="4">
    <source>
        <dbReference type="ARBA" id="ARBA00023002"/>
    </source>
</evidence>
<evidence type="ECO:0000256" key="6">
    <source>
        <dbReference type="PIRSR" id="PIRSR000138-1"/>
    </source>
</evidence>
<gene>
    <name evidence="9" type="ORF">PSNMU_V1.4_AUG-EV-PASAV3_0110280</name>
</gene>
<feature type="binding site" evidence="7">
    <location>
        <position position="190"/>
    </location>
    <ligand>
        <name>glyoxylate</name>
        <dbReference type="ChEBI" id="CHEBI:36655"/>
    </ligand>
</feature>
<evidence type="ECO:0000256" key="2">
    <source>
        <dbReference type="ARBA" id="ARBA00022630"/>
    </source>
</evidence>
<feature type="binding site" evidence="7">
    <location>
        <position position="188"/>
    </location>
    <ligand>
        <name>FMN</name>
        <dbReference type="ChEBI" id="CHEBI:58210"/>
    </ligand>
</feature>
<evidence type="ECO:0000256" key="1">
    <source>
        <dbReference type="ARBA" id="ARBA00001917"/>
    </source>
</evidence>
<proteinExistence type="inferred from homology"/>
<feature type="domain" description="FMN hydroxy acid dehydrogenase" evidence="8">
    <location>
        <begin position="38"/>
        <end position="455"/>
    </location>
</feature>
<name>A0A448ZPF9_9STRA</name>
<feature type="binding site" evidence="7">
    <location>
        <position position="216"/>
    </location>
    <ligand>
        <name>FMN</name>
        <dbReference type="ChEBI" id="CHEBI:58210"/>
    </ligand>
</feature>
<dbReference type="Gene3D" id="3.20.20.70">
    <property type="entry name" value="Aldolase class I"/>
    <property type="match status" value="1"/>
</dbReference>
<evidence type="ECO:0000313" key="10">
    <source>
        <dbReference type="Proteomes" id="UP000291116"/>
    </source>
</evidence>
<dbReference type="PIRSF" id="PIRSF000138">
    <property type="entry name" value="Al-hdrx_acd_dh"/>
    <property type="match status" value="1"/>
</dbReference>
<dbReference type="Proteomes" id="UP000291116">
    <property type="component" value="Unassembled WGS sequence"/>
</dbReference>
<dbReference type="InterPro" id="IPR037396">
    <property type="entry name" value="FMN_HAD"/>
</dbReference>
<organism evidence="9 10">
    <name type="scientific">Pseudo-nitzschia multistriata</name>
    <dbReference type="NCBI Taxonomy" id="183589"/>
    <lineage>
        <taxon>Eukaryota</taxon>
        <taxon>Sar</taxon>
        <taxon>Stramenopiles</taxon>
        <taxon>Ochrophyta</taxon>
        <taxon>Bacillariophyta</taxon>
        <taxon>Bacillariophyceae</taxon>
        <taxon>Bacillariophycidae</taxon>
        <taxon>Bacillariales</taxon>
        <taxon>Bacillariaceae</taxon>
        <taxon>Pseudo-nitzschia</taxon>
    </lineage>
</organism>
<reference evidence="9 10" key="1">
    <citation type="submission" date="2019-01" db="EMBL/GenBank/DDBJ databases">
        <authorList>
            <person name="Ferrante I. M."/>
        </authorList>
    </citation>
    <scope>NUCLEOTIDE SEQUENCE [LARGE SCALE GENOMIC DNA]</scope>
    <source>
        <strain evidence="9 10">B856</strain>
    </source>
</reference>
<sequence length="463" mass="51262">MSRPPEMSRKTLASIQMNGNGSGNENKNKNASDANSSDFHSLCFNVNDFQVLARKRLPKDLYEYLASGSDDEQTLAENRKAFSRWFLRPRVLRPVGNISTKTVLRFGTGRAKCEVAYPVSMPVFVSPAGVHALCDKMGECATARACAKASILFGLSQHSTKSIEEVAAATQSRAMPSSTLSPSLKFYQSYILNDRRQTINLIRRAIRAGYQGLFLTVDSVRFGYREADARNGFNALPPPHRLVNYDEFDYNSNDDDINGADNDSKCSSRRLEQTYNSQEKKAWDQNSEQMFEQNVSWEDVRWIKRELRNEQEKRRMQKPIPLVIKGILTAEDAVLAVQAGADAILLSNHGGRQLDGCLSAIDVLPEVAHAIKTSGIPIWIDGGIRRGTDVLKALALGASAVGIGKPIFFALGVGGEEAVSHLLSLLQTEFEAAMAICGIERVEDIRSSHVTRHPYPTLHRSNL</sequence>
<keyword evidence="2 7" id="KW-0285">Flavoprotein</keyword>
<dbReference type="FunFam" id="3.20.20.70:FF:000029">
    <property type="entry name" value="L-lactate dehydrogenase"/>
    <property type="match status" value="1"/>
</dbReference>
<evidence type="ECO:0000259" key="8">
    <source>
        <dbReference type="PROSITE" id="PS51349"/>
    </source>
</evidence>
<feature type="binding site" evidence="7">
    <location>
        <position position="325"/>
    </location>
    <ligand>
        <name>FMN</name>
        <dbReference type="ChEBI" id="CHEBI:58210"/>
    </ligand>
</feature>
<evidence type="ECO:0000256" key="3">
    <source>
        <dbReference type="ARBA" id="ARBA00022643"/>
    </source>
</evidence>
<feature type="binding site" evidence="7">
    <location>
        <position position="347"/>
    </location>
    <ligand>
        <name>FMN</name>
        <dbReference type="ChEBI" id="CHEBI:58210"/>
    </ligand>
</feature>
<dbReference type="GO" id="GO:0016614">
    <property type="term" value="F:oxidoreductase activity, acting on CH-OH group of donors"/>
    <property type="evidence" value="ECO:0007669"/>
    <property type="project" value="UniProtKB-ARBA"/>
</dbReference>
<dbReference type="PANTHER" id="PTHR10578">
    <property type="entry name" value="S -2-HYDROXY-ACID OXIDASE-RELATED"/>
    <property type="match status" value="1"/>
</dbReference>
<feature type="binding site" evidence="7">
    <location>
        <begin position="381"/>
        <end position="385"/>
    </location>
    <ligand>
        <name>FMN</name>
        <dbReference type="ChEBI" id="CHEBI:58210"/>
    </ligand>
</feature>
<dbReference type="InterPro" id="IPR013785">
    <property type="entry name" value="Aldolase_TIM"/>
</dbReference>
<feature type="binding site" evidence="7">
    <location>
        <position position="225"/>
    </location>
    <ligand>
        <name>glyoxylate</name>
        <dbReference type="ChEBI" id="CHEBI:36655"/>
    </ligand>
</feature>
<accession>A0A448ZPF9</accession>
<dbReference type="PROSITE" id="PS00557">
    <property type="entry name" value="FMN_HYDROXY_ACID_DH_1"/>
    <property type="match status" value="1"/>
</dbReference>
<evidence type="ECO:0000256" key="7">
    <source>
        <dbReference type="PIRSR" id="PIRSR000138-2"/>
    </source>
</evidence>
<dbReference type="OrthoDB" id="25826at2759"/>
<comment type="similarity">
    <text evidence="5">Belongs to the FMN-dependent alpha-hydroxy acid dehydrogenase family.</text>
</comment>
<feature type="binding site" evidence="7">
    <location>
        <begin position="127"/>
        <end position="129"/>
    </location>
    <ligand>
        <name>FMN</name>
        <dbReference type="ChEBI" id="CHEBI:58210"/>
    </ligand>
</feature>
<feature type="binding site" evidence="7">
    <location>
        <position position="156"/>
    </location>
    <ligand>
        <name>FMN</name>
        <dbReference type="ChEBI" id="CHEBI:58210"/>
    </ligand>
</feature>
<dbReference type="InterPro" id="IPR008259">
    <property type="entry name" value="FMN_hydac_DH_AS"/>
</dbReference>
<dbReference type="CDD" id="cd02809">
    <property type="entry name" value="alpha_hydroxyacid_oxid_FMN"/>
    <property type="match status" value="1"/>
</dbReference>
<feature type="binding site" evidence="7">
    <location>
        <position position="349"/>
    </location>
    <ligand>
        <name>glyoxylate</name>
        <dbReference type="ChEBI" id="CHEBI:36655"/>
    </ligand>
</feature>
<dbReference type="InterPro" id="IPR000262">
    <property type="entry name" value="FMN-dep_DH"/>
</dbReference>
<dbReference type="GO" id="GO:0010181">
    <property type="term" value="F:FMN binding"/>
    <property type="evidence" value="ECO:0007669"/>
    <property type="project" value="InterPro"/>
</dbReference>
<feature type="binding site" evidence="7">
    <location>
        <position position="352"/>
    </location>
    <ligand>
        <name>glyoxylate</name>
        <dbReference type="ChEBI" id="CHEBI:36655"/>
    </ligand>
</feature>